<evidence type="ECO:0000313" key="2">
    <source>
        <dbReference type="Proteomes" id="UP000256779"/>
    </source>
</evidence>
<gene>
    <name evidence="1" type="ORF">C7460_10799</name>
</gene>
<accession>A0A3D9L4G2</accession>
<dbReference type="EMBL" id="QREG01000007">
    <property type="protein sequence ID" value="RED99817.1"/>
    <property type="molecule type" value="Genomic_DNA"/>
</dbReference>
<dbReference type="OrthoDB" id="939920at2"/>
<dbReference type="Gene3D" id="2.60.120.260">
    <property type="entry name" value="Galactose-binding domain-like"/>
    <property type="match status" value="1"/>
</dbReference>
<keyword evidence="2" id="KW-1185">Reference proteome</keyword>
<evidence type="ECO:0000313" key="1">
    <source>
        <dbReference type="EMBL" id="RED99817.1"/>
    </source>
</evidence>
<sequence length="283" mass="29800">MSYQKLKKNIGLGVLAAFTLVGCVPEDEELSLGEQPEATFMVEAVAGQNNTYVLTNTTPGAFVSVWDKGSGFEKGREMDTIFLPDRGTYDIQLVAVTSGGADTSAVQTINVETSDPAAGNLVVGGRMNAEDADHWTLFTISDGVAFEMVEGKMRATGGGWGHAGFYQAVQVEANKPYQFGATVSGSGASDTWFEVYFGRTEPQSYQDYSDGGVQLALNTWAGCATTSFNGSLLSVGCEGALRETNGVITFDEGGTIYLVVKTGGGDLGAEGIAIDNLELRGTK</sequence>
<dbReference type="AlphaFoldDB" id="A0A3D9L4G2"/>
<organism evidence="1 2">
    <name type="scientific">Marinoscillum furvescens DSM 4134</name>
    <dbReference type="NCBI Taxonomy" id="1122208"/>
    <lineage>
        <taxon>Bacteria</taxon>
        <taxon>Pseudomonadati</taxon>
        <taxon>Bacteroidota</taxon>
        <taxon>Cytophagia</taxon>
        <taxon>Cytophagales</taxon>
        <taxon>Reichenbachiellaceae</taxon>
        <taxon>Marinoscillum</taxon>
    </lineage>
</organism>
<proteinExistence type="predicted"/>
<protein>
    <recommendedName>
        <fullName evidence="3">PKD domain-containing protein</fullName>
    </recommendedName>
</protein>
<evidence type="ECO:0008006" key="3">
    <source>
        <dbReference type="Google" id="ProtNLM"/>
    </source>
</evidence>
<dbReference type="RefSeq" id="WP_115867837.1">
    <property type="nucleotide sequence ID" value="NZ_QREG01000007.1"/>
</dbReference>
<reference evidence="1 2" key="1">
    <citation type="submission" date="2018-07" db="EMBL/GenBank/DDBJ databases">
        <title>Genomic Encyclopedia of Type Strains, Phase IV (KMG-IV): sequencing the most valuable type-strain genomes for metagenomic binning, comparative biology and taxonomic classification.</title>
        <authorList>
            <person name="Goeker M."/>
        </authorList>
    </citation>
    <scope>NUCLEOTIDE SEQUENCE [LARGE SCALE GENOMIC DNA]</scope>
    <source>
        <strain evidence="1 2">DSM 4134</strain>
    </source>
</reference>
<dbReference type="Proteomes" id="UP000256779">
    <property type="component" value="Unassembled WGS sequence"/>
</dbReference>
<name>A0A3D9L4G2_MARFU</name>
<comment type="caution">
    <text evidence="1">The sequence shown here is derived from an EMBL/GenBank/DDBJ whole genome shotgun (WGS) entry which is preliminary data.</text>
</comment>
<dbReference type="PROSITE" id="PS51257">
    <property type="entry name" value="PROKAR_LIPOPROTEIN"/>
    <property type="match status" value="1"/>
</dbReference>